<feature type="domain" description="Aminotransferase class I/classII large" evidence="2">
    <location>
        <begin position="45"/>
        <end position="347"/>
    </location>
</feature>
<dbReference type="OrthoDB" id="9803354at2"/>
<dbReference type="SUPFAM" id="SSF53383">
    <property type="entry name" value="PLP-dependent transferases"/>
    <property type="match status" value="1"/>
</dbReference>
<dbReference type="Pfam" id="PF00155">
    <property type="entry name" value="Aminotran_1_2"/>
    <property type="match status" value="1"/>
</dbReference>
<dbReference type="RefSeq" id="WP_099470760.1">
    <property type="nucleotide sequence ID" value="NZ_CP041025.1"/>
</dbReference>
<accession>A0A2G4YVU2</accession>
<dbReference type="GO" id="GO:0030170">
    <property type="term" value="F:pyridoxal phosphate binding"/>
    <property type="evidence" value="ECO:0007669"/>
    <property type="project" value="InterPro"/>
</dbReference>
<name>A0A2G4YVU2_9PROT</name>
<evidence type="ECO:0000313" key="3">
    <source>
        <dbReference type="EMBL" id="PHZ86383.1"/>
    </source>
</evidence>
<dbReference type="CDD" id="cd00609">
    <property type="entry name" value="AAT_like"/>
    <property type="match status" value="1"/>
</dbReference>
<proteinExistence type="inferred from homology"/>
<dbReference type="Proteomes" id="UP000229730">
    <property type="component" value="Unassembled WGS sequence"/>
</dbReference>
<sequence>MKFRRMPIEAESPEQLGYDKIKYNLAESSVSDRFLSQFTVDFHSQLLCYGDHIGHPGLRDAIAEDAGSPITIDNILITTGAATALFIISTTPLEKNDHMIVVRPNYATNIETPRTIGCDIDFLDLSFEDSFQLNINKLRSLIRPETKLISLTTPHNPTGVCLSTDEILQILSLLEDTSAFLLIDETYGDMYDKSRQAVAATLSDRLISVSSLSKSYAIPGIRIGWLITQNSELFHMFLCAKEQINICGSVIDEEIAFQAYTQREIWQPSNNKRIARTRNIVKNWIELEPLIEWVEPNGGCVCFPRLNPGVPVSIESFYKILNERYETYVGQGHWFEMPKNYFRIGYAWPEEGE</sequence>
<reference evidence="3 4" key="1">
    <citation type="submission" date="2017-10" db="EMBL/GenBank/DDBJ databases">
        <title>Frigbacter circumglobatus gen. nov. sp. nov., isolated from sediment cultured in situ.</title>
        <authorList>
            <person name="Zhao Z."/>
        </authorList>
    </citation>
    <scope>NUCLEOTIDE SEQUENCE [LARGE SCALE GENOMIC DNA]</scope>
    <source>
        <strain evidence="3 4">ZYL</strain>
    </source>
</reference>
<keyword evidence="1 3" id="KW-0808">Transferase</keyword>
<dbReference type="AlphaFoldDB" id="A0A2G4YVU2"/>
<evidence type="ECO:0000256" key="1">
    <source>
        <dbReference type="RuleBase" id="RU000481"/>
    </source>
</evidence>
<protein>
    <recommendedName>
        <fullName evidence="1">Aminotransferase</fullName>
        <ecNumber evidence="1">2.6.1.-</ecNumber>
    </recommendedName>
</protein>
<comment type="cofactor">
    <cofactor evidence="1">
        <name>pyridoxal 5'-phosphate</name>
        <dbReference type="ChEBI" id="CHEBI:597326"/>
    </cofactor>
</comment>
<evidence type="ECO:0000259" key="2">
    <source>
        <dbReference type="Pfam" id="PF00155"/>
    </source>
</evidence>
<organism evidence="3 4">
    <name type="scientific">Paremcibacter congregatus</name>
    <dbReference type="NCBI Taxonomy" id="2043170"/>
    <lineage>
        <taxon>Bacteria</taxon>
        <taxon>Pseudomonadati</taxon>
        <taxon>Pseudomonadota</taxon>
        <taxon>Alphaproteobacteria</taxon>
        <taxon>Emcibacterales</taxon>
        <taxon>Emcibacteraceae</taxon>
        <taxon>Paremcibacter</taxon>
    </lineage>
</organism>
<dbReference type="GO" id="GO:0008483">
    <property type="term" value="F:transaminase activity"/>
    <property type="evidence" value="ECO:0007669"/>
    <property type="project" value="UniProtKB-KW"/>
</dbReference>
<gene>
    <name evidence="3" type="ORF">CRD36_00375</name>
</gene>
<comment type="similarity">
    <text evidence="1">Belongs to the class-I pyridoxal-phosphate-dependent aminotransferase family.</text>
</comment>
<dbReference type="PROSITE" id="PS00105">
    <property type="entry name" value="AA_TRANSFER_CLASS_1"/>
    <property type="match status" value="1"/>
</dbReference>
<dbReference type="Gene3D" id="3.40.640.10">
    <property type="entry name" value="Type I PLP-dependent aspartate aminotransferase-like (Major domain)"/>
    <property type="match status" value="1"/>
</dbReference>
<keyword evidence="4" id="KW-1185">Reference proteome</keyword>
<dbReference type="InterPro" id="IPR004839">
    <property type="entry name" value="Aminotransferase_I/II_large"/>
</dbReference>
<dbReference type="InParanoid" id="A0A2G4YVU2"/>
<dbReference type="InterPro" id="IPR015424">
    <property type="entry name" value="PyrdxlP-dep_Trfase"/>
</dbReference>
<comment type="caution">
    <text evidence="3">The sequence shown here is derived from an EMBL/GenBank/DDBJ whole genome shotgun (WGS) entry which is preliminary data.</text>
</comment>
<dbReference type="EMBL" id="PDEM01000007">
    <property type="protein sequence ID" value="PHZ86383.1"/>
    <property type="molecule type" value="Genomic_DNA"/>
</dbReference>
<dbReference type="EC" id="2.6.1.-" evidence="1"/>
<dbReference type="PANTHER" id="PTHR43510">
    <property type="entry name" value="AMINOTRANSFERASE FUNCTION, HYPOTHETICAL (EUROFUNG)"/>
    <property type="match status" value="1"/>
</dbReference>
<dbReference type="InterPro" id="IPR015422">
    <property type="entry name" value="PyrdxlP-dep_Trfase_small"/>
</dbReference>
<dbReference type="Gene3D" id="3.90.1150.10">
    <property type="entry name" value="Aspartate Aminotransferase, domain 1"/>
    <property type="match status" value="1"/>
</dbReference>
<dbReference type="InterPro" id="IPR004838">
    <property type="entry name" value="NHTrfase_class1_PyrdxlP-BS"/>
</dbReference>
<keyword evidence="1 3" id="KW-0032">Aminotransferase</keyword>
<dbReference type="PANTHER" id="PTHR43510:SF1">
    <property type="entry name" value="AMINOTRANSFERASE FUNCTION, HYPOTHETICAL (EUROFUNG)"/>
    <property type="match status" value="1"/>
</dbReference>
<dbReference type="InterPro" id="IPR015421">
    <property type="entry name" value="PyrdxlP-dep_Trfase_major"/>
</dbReference>
<evidence type="ECO:0000313" key="4">
    <source>
        <dbReference type="Proteomes" id="UP000229730"/>
    </source>
</evidence>